<comment type="similarity">
    <text evidence="1">Belongs to the TRAFAC class TrmE-Era-EngA-EngB-Septin-like GTPase superfamily. AIG1/Toc34/Toc159-like paraseptin GTPase family. IAN subfamily.</text>
</comment>
<dbReference type="EMBL" id="CAJOBC010079322">
    <property type="protein sequence ID" value="CAF4269398.1"/>
    <property type="molecule type" value="Genomic_DNA"/>
</dbReference>
<dbReference type="AlphaFoldDB" id="A0A815J4U7"/>
<dbReference type="EMBL" id="CAJNOQ010016250">
    <property type="protein sequence ID" value="CAF1377583.1"/>
    <property type="molecule type" value="Genomic_DNA"/>
</dbReference>
<evidence type="ECO:0000313" key="6">
    <source>
        <dbReference type="EMBL" id="CAF1291387.1"/>
    </source>
</evidence>
<dbReference type="InterPro" id="IPR006703">
    <property type="entry name" value="G_AIG1"/>
</dbReference>
<proteinExistence type="inferred from homology"/>
<dbReference type="EMBL" id="CAJOBA010040524">
    <property type="protein sequence ID" value="CAF4096172.1"/>
    <property type="molecule type" value="Genomic_DNA"/>
</dbReference>
<dbReference type="Gene3D" id="3.40.50.300">
    <property type="entry name" value="P-loop containing nucleotide triphosphate hydrolases"/>
    <property type="match status" value="1"/>
</dbReference>
<feature type="region of interest" description="Disordered" evidence="4">
    <location>
        <begin position="238"/>
        <end position="263"/>
    </location>
</feature>
<dbReference type="FunFam" id="3.40.50.300:FF:000366">
    <property type="entry name" value="GTPase, IMAP family member 2"/>
    <property type="match status" value="1"/>
</dbReference>
<dbReference type="SUPFAM" id="SSF52540">
    <property type="entry name" value="P-loop containing nucleoside triphosphate hydrolases"/>
    <property type="match status" value="1"/>
</dbReference>
<dbReference type="InterPro" id="IPR045058">
    <property type="entry name" value="GIMA/IAN/Toc"/>
</dbReference>
<dbReference type="Pfam" id="PF04548">
    <property type="entry name" value="AIG1"/>
    <property type="match status" value="1"/>
</dbReference>
<evidence type="ECO:0000256" key="1">
    <source>
        <dbReference type="ARBA" id="ARBA00008535"/>
    </source>
</evidence>
<gene>
    <name evidence="7" type="ORF">GPM918_LOCUS32168</name>
    <name evidence="6" type="ORF">OVA965_LOCUS28111</name>
    <name evidence="9" type="ORF">SRO942_LOCUS32832</name>
    <name evidence="8" type="ORF">TMI583_LOCUS28860</name>
</gene>
<organism evidence="7 10">
    <name type="scientific">Didymodactylos carnosus</name>
    <dbReference type="NCBI Taxonomy" id="1234261"/>
    <lineage>
        <taxon>Eukaryota</taxon>
        <taxon>Metazoa</taxon>
        <taxon>Spiralia</taxon>
        <taxon>Gnathifera</taxon>
        <taxon>Rotifera</taxon>
        <taxon>Eurotatoria</taxon>
        <taxon>Bdelloidea</taxon>
        <taxon>Philodinida</taxon>
        <taxon>Philodinidae</taxon>
        <taxon>Didymodactylos</taxon>
    </lineage>
</organism>
<reference evidence="7" key="1">
    <citation type="submission" date="2021-02" db="EMBL/GenBank/DDBJ databases">
        <authorList>
            <person name="Nowell W R."/>
        </authorList>
    </citation>
    <scope>NUCLEOTIDE SEQUENCE</scope>
</reference>
<evidence type="ECO:0000256" key="2">
    <source>
        <dbReference type="ARBA" id="ARBA00022741"/>
    </source>
</evidence>
<feature type="region of interest" description="Disordered" evidence="4">
    <location>
        <begin position="342"/>
        <end position="443"/>
    </location>
</feature>
<feature type="compositionally biased region" description="Low complexity" evidence="4">
    <location>
        <begin position="249"/>
        <end position="261"/>
    </location>
</feature>
<dbReference type="PROSITE" id="PS51720">
    <property type="entry name" value="G_AIG1"/>
    <property type="match status" value="1"/>
</dbReference>
<name>A0A815J4U7_9BILA</name>
<keyword evidence="10" id="KW-1185">Reference proteome</keyword>
<dbReference type="OrthoDB" id="8954335at2759"/>
<evidence type="ECO:0000313" key="9">
    <source>
        <dbReference type="EMBL" id="CAF4269398.1"/>
    </source>
</evidence>
<dbReference type="PANTHER" id="PTHR10903:SF184">
    <property type="entry name" value="GTP-BINDING PROTEIN A"/>
    <property type="match status" value="1"/>
</dbReference>
<evidence type="ECO:0000313" key="8">
    <source>
        <dbReference type="EMBL" id="CAF4096172.1"/>
    </source>
</evidence>
<dbReference type="Proteomes" id="UP000682733">
    <property type="component" value="Unassembled WGS sequence"/>
</dbReference>
<evidence type="ECO:0000313" key="10">
    <source>
        <dbReference type="Proteomes" id="UP000663829"/>
    </source>
</evidence>
<sequence>MRLVLIGRTGEGKSALANVLLGAKVFKTSCAMGSVTQECQMGKREFEGRNLVVIDTPGLFDTDKDSFSVAYEISKAVGSAPGPHAFIIVIKAGGGRYTREAEETVKLVHDIFRGNIVRYCIVVFTGEDNIHRDDSTATLDQWQAQSTDSIISLVQACNGRCMAIDTTEKSKEQLDNKVRELMSLVNRMVQENDGRVYTNEMLERAEQAYREQEEELLRVQKEEQERRQRQIDQFQQRATEAQLEKEGLSQQLDAAKKQSQQDQDELLAARLQAEKREEQVRAQYDALAATHREQQRNEEARAKARDRNPDTIKKEDGNWESFFKSALSTIAEGIRKAYLSSTGASPSEQADGSSTLNNHSSSGRLRQTTGRQEGNPSNFLPPRHARGTGLLGFGAPGTPYHHHHMINSPTGQSPTTFGTRGIGFGAGPFGGMSRGGGPAHHHH</sequence>
<dbReference type="InterPro" id="IPR027417">
    <property type="entry name" value="P-loop_NTPase"/>
</dbReference>
<accession>A0A815J4U7</accession>
<dbReference type="Proteomes" id="UP000681722">
    <property type="component" value="Unassembled WGS sequence"/>
</dbReference>
<evidence type="ECO:0000256" key="4">
    <source>
        <dbReference type="SAM" id="MobiDB-lite"/>
    </source>
</evidence>
<feature type="compositionally biased region" description="Gly residues" evidence="4">
    <location>
        <begin position="420"/>
        <end position="443"/>
    </location>
</feature>
<feature type="region of interest" description="Disordered" evidence="4">
    <location>
        <begin position="291"/>
        <end position="316"/>
    </location>
</feature>
<keyword evidence="3" id="KW-0342">GTP-binding</keyword>
<dbReference type="GO" id="GO:0005525">
    <property type="term" value="F:GTP binding"/>
    <property type="evidence" value="ECO:0007669"/>
    <property type="project" value="UniProtKB-KW"/>
</dbReference>
<evidence type="ECO:0000313" key="7">
    <source>
        <dbReference type="EMBL" id="CAF1377583.1"/>
    </source>
</evidence>
<dbReference type="Proteomes" id="UP000677228">
    <property type="component" value="Unassembled WGS sequence"/>
</dbReference>
<evidence type="ECO:0000256" key="3">
    <source>
        <dbReference type="ARBA" id="ARBA00023134"/>
    </source>
</evidence>
<protein>
    <recommendedName>
        <fullName evidence="5">AIG1-type G domain-containing protein</fullName>
    </recommendedName>
</protein>
<dbReference type="Proteomes" id="UP000663829">
    <property type="component" value="Unassembled WGS sequence"/>
</dbReference>
<dbReference type="EMBL" id="CAJNOK010018959">
    <property type="protein sequence ID" value="CAF1291387.1"/>
    <property type="molecule type" value="Genomic_DNA"/>
</dbReference>
<feature type="domain" description="AIG1-type G" evidence="5">
    <location>
        <begin position="1"/>
        <end position="206"/>
    </location>
</feature>
<comment type="caution">
    <text evidence="7">The sequence shown here is derived from an EMBL/GenBank/DDBJ whole genome shotgun (WGS) entry which is preliminary data.</text>
</comment>
<dbReference type="PANTHER" id="PTHR10903">
    <property type="entry name" value="GTPASE, IMAP FAMILY MEMBER-RELATED"/>
    <property type="match status" value="1"/>
</dbReference>
<keyword evidence="2" id="KW-0547">Nucleotide-binding</keyword>
<evidence type="ECO:0000259" key="5">
    <source>
        <dbReference type="PROSITE" id="PS51720"/>
    </source>
</evidence>
<feature type="compositionally biased region" description="Polar residues" evidence="4">
    <location>
        <begin position="342"/>
        <end position="378"/>
    </location>
</feature>